<reference evidence="1 2" key="1">
    <citation type="submission" date="2019-11" db="EMBL/GenBank/DDBJ databases">
        <title>Genome analysis of Rhizobacterium cereale a novel genus and species isolated from maize roots in North Spain.</title>
        <authorList>
            <person name="Menendez E."/>
            <person name="Flores-Felix J.D."/>
            <person name="Ramirez-Bahena M.-H."/>
            <person name="Igual J.M."/>
            <person name="Garcia-Fraile P."/>
            <person name="Peix A."/>
            <person name="Velazquez E."/>
        </authorList>
    </citation>
    <scope>NUCLEOTIDE SEQUENCE [LARGE SCALE GENOMIC DNA]</scope>
    <source>
        <strain evidence="1 2">RZME27</strain>
    </source>
</reference>
<dbReference type="AlphaFoldDB" id="A0A6A8ACE2"/>
<keyword evidence="2" id="KW-1185">Reference proteome</keyword>
<evidence type="ECO:0000313" key="2">
    <source>
        <dbReference type="Proteomes" id="UP000435138"/>
    </source>
</evidence>
<proteinExistence type="predicted"/>
<protein>
    <submittedName>
        <fullName evidence="1">Uncharacterized protein</fullName>
    </submittedName>
</protein>
<dbReference type="Proteomes" id="UP000435138">
    <property type="component" value="Unassembled WGS sequence"/>
</dbReference>
<organism evidence="1 2">
    <name type="scientific">Endobacterium cereale</name>
    <dbReference type="NCBI Taxonomy" id="2663029"/>
    <lineage>
        <taxon>Bacteria</taxon>
        <taxon>Pseudomonadati</taxon>
        <taxon>Pseudomonadota</taxon>
        <taxon>Alphaproteobacteria</taxon>
        <taxon>Hyphomicrobiales</taxon>
        <taxon>Rhizobiaceae</taxon>
        <taxon>Endobacterium</taxon>
    </lineage>
</organism>
<dbReference type="RefSeq" id="WP_153355034.1">
    <property type="nucleotide sequence ID" value="NZ_JAYKOO010000007.1"/>
</dbReference>
<accession>A0A6A8ACE2</accession>
<comment type="caution">
    <text evidence="1">The sequence shown here is derived from an EMBL/GenBank/DDBJ whole genome shotgun (WGS) entry which is preliminary data.</text>
</comment>
<dbReference type="EMBL" id="WIXI01000045">
    <property type="protein sequence ID" value="MQY47558.1"/>
    <property type="molecule type" value="Genomic_DNA"/>
</dbReference>
<sequence>MFYPDGRLARLGDRVRLGGRDGIVVFSIDTDEFSECFPREDWADYGEGIMVDLAGIGLILCIEPDEDLEFVASEAES</sequence>
<evidence type="ECO:0000313" key="1">
    <source>
        <dbReference type="EMBL" id="MQY47558.1"/>
    </source>
</evidence>
<gene>
    <name evidence="1" type="ORF">GAO09_16100</name>
</gene>
<name>A0A6A8ACE2_9HYPH</name>